<keyword evidence="1" id="KW-0812">Transmembrane</keyword>
<name>A0A8T0FUW6_ARGBR</name>
<reference evidence="2" key="2">
    <citation type="submission" date="2020-06" db="EMBL/GenBank/DDBJ databases">
        <authorList>
            <person name="Sheffer M."/>
        </authorList>
    </citation>
    <scope>NUCLEOTIDE SEQUENCE</scope>
</reference>
<dbReference type="EMBL" id="JABXBU010000002">
    <property type="protein sequence ID" value="KAF8793988.1"/>
    <property type="molecule type" value="Genomic_DNA"/>
</dbReference>
<feature type="transmembrane region" description="Helical" evidence="1">
    <location>
        <begin position="109"/>
        <end position="133"/>
    </location>
</feature>
<dbReference type="PANTHER" id="PTHR36694">
    <property type="entry name" value="PASIFLORA 1, ISOFORM A-RELATED"/>
    <property type="match status" value="1"/>
</dbReference>
<accession>A0A8T0FUW6</accession>
<reference evidence="2" key="1">
    <citation type="journal article" date="2020" name="bioRxiv">
        <title>Chromosome-level reference genome of the European wasp spider Argiope bruennichi: a resource for studies on range expansion and evolutionary adaptation.</title>
        <authorList>
            <person name="Sheffer M.M."/>
            <person name="Hoppe A."/>
            <person name="Krehenwinkel H."/>
            <person name="Uhl G."/>
            <person name="Kuss A.W."/>
            <person name="Jensen L."/>
            <person name="Jensen C."/>
            <person name="Gillespie R.G."/>
            <person name="Hoff K.J."/>
            <person name="Prost S."/>
        </authorList>
    </citation>
    <scope>NUCLEOTIDE SEQUENCE</scope>
</reference>
<comment type="caution">
    <text evidence="2">The sequence shown here is derived from an EMBL/GenBank/DDBJ whole genome shotgun (WGS) entry which is preliminary data.</text>
</comment>
<keyword evidence="1" id="KW-0472">Membrane</keyword>
<evidence type="ECO:0000256" key="1">
    <source>
        <dbReference type="SAM" id="Phobius"/>
    </source>
</evidence>
<gene>
    <name evidence="2" type="ORF">HNY73_002013</name>
</gene>
<organism evidence="2 3">
    <name type="scientific">Argiope bruennichi</name>
    <name type="common">Wasp spider</name>
    <name type="synonym">Aranea bruennichi</name>
    <dbReference type="NCBI Taxonomy" id="94029"/>
    <lineage>
        <taxon>Eukaryota</taxon>
        <taxon>Metazoa</taxon>
        <taxon>Ecdysozoa</taxon>
        <taxon>Arthropoda</taxon>
        <taxon>Chelicerata</taxon>
        <taxon>Arachnida</taxon>
        <taxon>Araneae</taxon>
        <taxon>Araneomorphae</taxon>
        <taxon>Entelegynae</taxon>
        <taxon>Araneoidea</taxon>
        <taxon>Araneidae</taxon>
        <taxon>Argiope</taxon>
    </lineage>
</organism>
<feature type="transmembrane region" description="Helical" evidence="1">
    <location>
        <begin position="79"/>
        <end position="103"/>
    </location>
</feature>
<protein>
    <submittedName>
        <fullName evidence="2">Uncharacterized protein</fullName>
    </submittedName>
</protein>
<keyword evidence="1" id="KW-1133">Transmembrane helix</keyword>
<evidence type="ECO:0000313" key="3">
    <source>
        <dbReference type="Proteomes" id="UP000807504"/>
    </source>
</evidence>
<keyword evidence="3" id="KW-1185">Reference proteome</keyword>
<dbReference type="InterPro" id="IPR031720">
    <property type="entry name" value="DUF4728"/>
</dbReference>
<dbReference type="Proteomes" id="UP000807504">
    <property type="component" value="Unassembled WGS sequence"/>
</dbReference>
<dbReference type="PANTHER" id="PTHR36694:SF11">
    <property type="entry name" value="LP21121P-RELATED"/>
    <property type="match status" value="1"/>
</dbReference>
<proteinExistence type="predicted"/>
<sequence length="246" mass="27488">MMPKFEVTGLLSVAPGWRSKPASVETDELVESAVEEATMESIHGMCCHTSNGRTIEYARPCFLLRFLNFDSNKKDNRTFLIPWLVCVSMATLLDVFLCIYLTAKDSSDPLHSLLFITDFFFSALNVYCLLCVISQYQEYTAGRGRPEDCIRMEAEPNAQCLRFHWPSFQVLNQPPADQERAQEGTSDGNFLTVPGAQANPLNKCHKSSESINSCASTRCIVEICHNESFSENTTSVQSTDEAIEAV</sequence>
<evidence type="ECO:0000313" key="2">
    <source>
        <dbReference type="EMBL" id="KAF8793988.1"/>
    </source>
</evidence>
<dbReference type="Pfam" id="PF15860">
    <property type="entry name" value="DUF4728"/>
    <property type="match status" value="1"/>
</dbReference>
<dbReference type="AlphaFoldDB" id="A0A8T0FUW6"/>